<dbReference type="RefSeq" id="WP_272777741.1">
    <property type="nucleotide sequence ID" value="NZ_JAQQLI010000021.1"/>
</dbReference>
<reference evidence="2" key="1">
    <citation type="journal article" date="2023" name="Microbiol Resour">
        <title>Genome Sequences of Rhodoplanes serenus and Two Thermotolerant Strains, Rhodoplanes tepidamans and 'Rhodoplanes cryptolactis,' Further Refine the Genus.</title>
        <authorList>
            <person name="Rayyan A.A."/>
            <person name="Kyndt J.A."/>
        </authorList>
    </citation>
    <scope>NUCLEOTIDE SEQUENCE</scope>
    <source>
        <strain evidence="2">DSM 9987</strain>
    </source>
</reference>
<reference evidence="2" key="2">
    <citation type="submission" date="2023-02" db="EMBL/GenBank/DDBJ databases">
        <authorList>
            <person name="Rayyan A."/>
            <person name="Meyer T."/>
            <person name="Kyndt J.A."/>
        </authorList>
    </citation>
    <scope>NUCLEOTIDE SEQUENCE</scope>
    <source>
        <strain evidence="2">DSM 9987</strain>
    </source>
</reference>
<organism evidence="2 3">
    <name type="scientific">Rhodoplanes tepidamans</name>
    <name type="common">Rhodoplanes cryptolactis</name>
    <dbReference type="NCBI Taxonomy" id="200616"/>
    <lineage>
        <taxon>Bacteria</taxon>
        <taxon>Pseudomonadati</taxon>
        <taxon>Pseudomonadota</taxon>
        <taxon>Alphaproteobacteria</taxon>
        <taxon>Hyphomicrobiales</taxon>
        <taxon>Nitrobacteraceae</taxon>
        <taxon>Rhodoplanes</taxon>
    </lineage>
</organism>
<dbReference type="Proteomes" id="UP001165652">
    <property type="component" value="Unassembled WGS sequence"/>
</dbReference>
<evidence type="ECO:0000313" key="2">
    <source>
        <dbReference type="EMBL" id="MDC7786894.1"/>
    </source>
</evidence>
<dbReference type="EMBL" id="JAQQLI010000021">
    <property type="protein sequence ID" value="MDC7786894.1"/>
    <property type="molecule type" value="Genomic_DNA"/>
</dbReference>
<proteinExistence type="predicted"/>
<feature type="domain" description="DUF5615" evidence="1">
    <location>
        <begin position="1"/>
        <end position="111"/>
    </location>
</feature>
<comment type="caution">
    <text evidence="2">The sequence shown here is derived from an EMBL/GenBank/DDBJ whole genome shotgun (WGS) entry which is preliminary data.</text>
</comment>
<sequence length="128" mass="13893">MRFLIDNAPSPALVAHLRAAGHDAVHVRDIGLQAASDERVLAEAARQDRILISADTDFGTLLASYPHALPSVILFRRGTDRRAERQAALLPANLSGLDADLRRGCVAVIEQSRVRVRPLPITRIADDG</sequence>
<accession>A0ABT5JB52</accession>
<gene>
    <name evidence="2" type="ORF">PQJ73_14465</name>
</gene>
<evidence type="ECO:0000259" key="1">
    <source>
        <dbReference type="Pfam" id="PF18480"/>
    </source>
</evidence>
<name>A0ABT5JB52_RHOTP</name>
<protein>
    <submittedName>
        <fullName evidence="2">DUF5615 family PIN-like protein</fullName>
    </submittedName>
</protein>
<evidence type="ECO:0000313" key="3">
    <source>
        <dbReference type="Proteomes" id="UP001165652"/>
    </source>
</evidence>
<keyword evidence="3" id="KW-1185">Reference proteome</keyword>
<dbReference type="InterPro" id="IPR041049">
    <property type="entry name" value="DUF5615"/>
</dbReference>
<dbReference type="Pfam" id="PF18480">
    <property type="entry name" value="DUF5615"/>
    <property type="match status" value="1"/>
</dbReference>